<dbReference type="SUPFAM" id="SSF53756">
    <property type="entry name" value="UDP-Glycosyltransferase/glycogen phosphorylase"/>
    <property type="match status" value="1"/>
</dbReference>
<comment type="caution">
    <text evidence="3">The sequence shown here is derived from an EMBL/GenBank/DDBJ whole genome shotgun (WGS) entry which is preliminary data.</text>
</comment>
<dbReference type="GO" id="GO:0016757">
    <property type="term" value="F:glycosyltransferase activity"/>
    <property type="evidence" value="ECO:0007669"/>
    <property type="project" value="InterPro"/>
</dbReference>
<feature type="domain" description="Glycosyl transferase family 1" evidence="1">
    <location>
        <begin position="172"/>
        <end position="298"/>
    </location>
</feature>
<dbReference type="PANTHER" id="PTHR12526">
    <property type="entry name" value="GLYCOSYLTRANSFERASE"/>
    <property type="match status" value="1"/>
</dbReference>
<reference evidence="3 4" key="1">
    <citation type="submission" date="2019-03" db="EMBL/GenBank/DDBJ databases">
        <title>Genomic Encyclopedia of Type Strains, Phase IV (KMG-IV): sequencing the most valuable type-strain genomes for metagenomic binning, comparative biology and taxonomic classification.</title>
        <authorList>
            <person name="Goeker M."/>
        </authorList>
    </citation>
    <scope>NUCLEOTIDE SEQUENCE [LARGE SCALE GENOMIC DNA]</scope>
    <source>
        <strain evidence="3 4">DSM 1709</strain>
    </source>
</reference>
<dbReference type="Pfam" id="PF00534">
    <property type="entry name" value="Glycos_transf_1"/>
    <property type="match status" value="1"/>
</dbReference>
<dbReference type="RefSeq" id="WP_132645618.1">
    <property type="nucleotide sequence ID" value="NZ_CP181386.1"/>
</dbReference>
<dbReference type="Gene3D" id="3.40.50.2000">
    <property type="entry name" value="Glycogen Phosphorylase B"/>
    <property type="match status" value="2"/>
</dbReference>
<evidence type="ECO:0000313" key="4">
    <source>
        <dbReference type="Proteomes" id="UP000295106"/>
    </source>
</evidence>
<dbReference type="AlphaFoldDB" id="A0A4V2SH81"/>
<dbReference type="PANTHER" id="PTHR12526:SF595">
    <property type="entry name" value="BLL5217 PROTEIN"/>
    <property type="match status" value="1"/>
</dbReference>
<evidence type="ECO:0000259" key="1">
    <source>
        <dbReference type="Pfam" id="PF00534"/>
    </source>
</evidence>
<proteinExistence type="predicted"/>
<dbReference type="OrthoDB" id="267270at2"/>
<dbReference type="Pfam" id="PF13439">
    <property type="entry name" value="Glyco_transf_4"/>
    <property type="match status" value="1"/>
</dbReference>
<accession>A0A4V2SH81</accession>
<dbReference type="GeneID" id="99684421"/>
<dbReference type="Proteomes" id="UP000295106">
    <property type="component" value="Unassembled WGS sequence"/>
</dbReference>
<dbReference type="CDD" id="cd03802">
    <property type="entry name" value="GT4_AviGT4-like"/>
    <property type="match status" value="1"/>
</dbReference>
<dbReference type="InterPro" id="IPR028098">
    <property type="entry name" value="Glyco_trans_4-like_N"/>
</dbReference>
<evidence type="ECO:0000259" key="2">
    <source>
        <dbReference type="Pfam" id="PF13439"/>
    </source>
</evidence>
<sequence length="347" mass="39326">MKIAQVAPLIERVPPETYGGTERVVSYLTEALAAQGHEVTLFASGDSLTRATLQPMSRRSLRGDPTRPDWLMRHVMMVDRVFEQAPAFDVIHFHIDFLHYPLARRAATPSLTTMHGRLDLPELRPLHEHFRTHPLVSISEHQRQPLPEANWCATVQHGLPRDLYRFHGQPGDYFVFLGRISPEKRVDRAIEIAIACGVPLRIAAKVDPVDRAYFEHDIAPRLEHPLVRFLGEVGDREKNELLGKARALLFPIDWPEPFGLVMIEAFACGTPVLAYRCGSVPEVLDDGVTGFIVDDQAGAVHAARRIGTIDRRRCRAEFERRFTVERMASCYVEVYQSLLDGHCRRSS</sequence>
<protein>
    <submittedName>
        <fullName evidence="3">Glycosyltransferase involved in cell wall biosynthesis</fullName>
    </submittedName>
</protein>
<keyword evidence="3" id="KW-0808">Transferase</keyword>
<feature type="domain" description="Glycosyltransferase subfamily 4-like N-terminal" evidence="2">
    <location>
        <begin position="18"/>
        <end position="125"/>
    </location>
</feature>
<organism evidence="3 4">
    <name type="scientific">Rubrivivax gelatinosus</name>
    <name type="common">Rhodocyclus gelatinosus</name>
    <name type="synonym">Rhodopseudomonas gelatinosa</name>
    <dbReference type="NCBI Taxonomy" id="28068"/>
    <lineage>
        <taxon>Bacteria</taxon>
        <taxon>Pseudomonadati</taxon>
        <taxon>Pseudomonadota</taxon>
        <taxon>Betaproteobacteria</taxon>
        <taxon>Burkholderiales</taxon>
        <taxon>Sphaerotilaceae</taxon>
        <taxon>Rubrivivax</taxon>
    </lineage>
</organism>
<dbReference type="EMBL" id="SLXD01000003">
    <property type="protein sequence ID" value="TCP04078.1"/>
    <property type="molecule type" value="Genomic_DNA"/>
</dbReference>
<evidence type="ECO:0000313" key="3">
    <source>
        <dbReference type="EMBL" id="TCP04078.1"/>
    </source>
</evidence>
<gene>
    <name evidence="3" type="ORF">EV684_103327</name>
</gene>
<name>A0A4V2SH81_RUBGE</name>
<dbReference type="InterPro" id="IPR001296">
    <property type="entry name" value="Glyco_trans_1"/>
</dbReference>